<evidence type="ECO:0000256" key="7">
    <source>
        <dbReference type="ARBA" id="ARBA00023170"/>
    </source>
</evidence>
<keyword evidence="10" id="KW-0175">Coiled coil</keyword>
<feature type="transmembrane region" description="Helical" evidence="9">
    <location>
        <begin position="66"/>
        <end position="90"/>
    </location>
</feature>
<dbReference type="GO" id="GO:0004984">
    <property type="term" value="F:olfactory receptor activity"/>
    <property type="evidence" value="ECO:0007669"/>
    <property type="project" value="InterPro"/>
</dbReference>
<sequence length="383" mass="44977">MKLSEKLRNLISQVKSYFVNDQVRMFVLFIDDFFPSEKLFGLFGLQLLNQINDVTIQKLQDRKRKFFWLIIAISSFSLATIFLNFLFSIGSREKFEEFMEDSAWISGIGFILLKVFYLCCWKRDTIKKLIDRLDQNFPHSSCEQLKFGVHKHQQNLNLLYRIKMTAYVLVWFEFTFLSLLTFGLKSLKVDLLMPIYFPLDPLQPLLYPIFLILQAWTLLVVFLILTATDLLLYGLINVIAMELDVLAQKLRQIESESDENAEKKLQGIIDGYNELADITPLKVFLIFKYAPALILVLMQLFCNCYYGELLQNFSLRFADDAYNSKWCGQRLKYRKMILLTMLRAQEPLKLTGMKFMDIGLPIFYWALQTAHSYYSLLSGMYNN</sequence>
<accession>A0A9J6BKG8</accession>
<evidence type="ECO:0000313" key="11">
    <source>
        <dbReference type="EMBL" id="KAG5670216.1"/>
    </source>
</evidence>
<evidence type="ECO:0000256" key="5">
    <source>
        <dbReference type="ARBA" id="ARBA00022989"/>
    </source>
</evidence>
<dbReference type="GO" id="GO:0005549">
    <property type="term" value="F:odorant binding"/>
    <property type="evidence" value="ECO:0007669"/>
    <property type="project" value="InterPro"/>
</dbReference>
<comment type="similarity">
    <text evidence="9">Belongs to the insect chemoreceptor superfamily. Heteromeric odorant receptor channel (TC 1.A.69) family.</text>
</comment>
<keyword evidence="7 9" id="KW-0675">Receptor</keyword>
<dbReference type="EMBL" id="JADBJN010000003">
    <property type="protein sequence ID" value="KAG5670216.1"/>
    <property type="molecule type" value="Genomic_DNA"/>
</dbReference>
<keyword evidence="4 9" id="KW-0552">Olfaction</keyword>
<dbReference type="PANTHER" id="PTHR21137">
    <property type="entry name" value="ODORANT RECEPTOR"/>
    <property type="match status" value="1"/>
</dbReference>
<feature type="coiled-coil region" evidence="10">
    <location>
        <begin position="236"/>
        <end position="266"/>
    </location>
</feature>
<keyword evidence="12" id="KW-1185">Reference proteome</keyword>
<comment type="caution">
    <text evidence="9">Lacks conserved residue(s) required for the propagation of feature annotation.</text>
</comment>
<evidence type="ECO:0000256" key="2">
    <source>
        <dbReference type="ARBA" id="ARBA00022606"/>
    </source>
</evidence>
<feature type="transmembrane region" description="Helical" evidence="9">
    <location>
        <begin position="166"/>
        <end position="185"/>
    </location>
</feature>
<evidence type="ECO:0000256" key="6">
    <source>
        <dbReference type="ARBA" id="ARBA00023136"/>
    </source>
</evidence>
<evidence type="ECO:0000256" key="1">
    <source>
        <dbReference type="ARBA" id="ARBA00004141"/>
    </source>
</evidence>
<feature type="transmembrane region" description="Helical" evidence="9">
    <location>
        <begin position="102"/>
        <end position="120"/>
    </location>
</feature>
<protein>
    <recommendedName>
        <fullName evidence="9">Odorant receptor</fullName>
    </recommendedName>
</protein>
<evidence type="ECO:0000256" key="9">
    <source>
        <dbReference type="RuleBase" id="RU351113"/>
    </source>
</evidence>
<evidence type="ECO:0000313" key="12">
    <source>
        <dbReference type="Proteomes" id="UP001107558"/>
    </source>
</evidence>
<comment type="caution">
    <text evidence="11">The sequence shown here is derived from an EMBL/GenBank/DDBJ whole genome shotgun (WGS) entry which is preliminary data.</text>
</comment>
<keyword evidence="5 9" id="KW-1133">Transmembrane helix</keyword>
<keyword evidence="2 9" id="KW-0716">Sensory transduction</keyword>
<feature type="transmembrane region" description="Helical" evidence="9">
    <location>
        <begin position="286"/>
        <end position="306"/>
    </location>
</feature>
<evidence type="ECO:0000256" key="4">
    <source>
        <dbReference type="ARBA" id="ARBA00022725"/>
    </source>
</evidence>
<evidence type="ECO:0000256" key="10">
    <source>
        <dbReference type="SAM" id="Coils"/>
    </source>
</evidence>
<evidence type="ECO:0000256" key="8">
    <source>
        <dbReference type="ARBA" id="ARBA00023224"/>
    </source>
</evidence>
<name>A0A9J6BKG8_POLVA</name>
<dbReference type="Pfam" id="PF02949">
    <property type="entry name" value="7tm_6"/>
    <property type="match status" value="2"/>
</dbReference>
<dbReference type="Proteomes" id="UP001107558">
    <property type="component" value="Chromosome 3"/>
</dbReference>
<organism evidence="11 12">
    <name type="scientific">Polypedilum vanderplanki</name>
    <name type="common">Sleeping chironomid midge</name>
    <dbReference type="NCBI Taxonomy" id="319348"/>
    <lineage>
        <taxon>Eukaryota</taxon>
        <taxon>Metazoa</taxon>
        <taxon>Ecdysozoa</taxon>
        <taxon>Arthropoda</taxon>
        <taxon>Hexapoda</taxon>
        <taxon>Insecta</taxon>
        <taxon>Pterygota</taxon>
        <taxon>Neoptera</taxon>
        <taxon>Endopterygota</taxon>
        <taxon>Diptera</taxon>
        <taxon>Nematocera</taxon>
        <taxon>Chironomoidea</taxon>
        <taxon>Chironomidae</taxon>
        <taxon>Chironominae</taxon>
        <taxon>Polypedilum</taxon>
        <taxon>Polypedilum</taxon>
    </lineage>
</organism>
<dbReference type="OrthoDB" id="8185860at2759"/>
<reference evidence="11" key="1">
    <citation type="submission" date="2021-03" db="EMBL/GenBank/DDBJ databases">
        <title>Chromosome level genome of the anhydrobiotic midge Polypedilum vanderplanki.</title>
        <authorList>
            <person name="Yoshida Y."/>
            <person name="Kikawada T."/>
            <person name="Gusev O."/>
        </authorList>
    </citation>
    <scope>NUCLEOTIDE SEQUENCE</scope>
    <source>
        <strain evidence="11">NIAS01</strain>
        <tissue evidence="11">Whole body or cell culture</tissue>
    </source>
</reference>
<dbReference type="GO" id="GO:0005886">
    <property type="term" value="C:plasma membrane"/>
    <property type="evidence" value="ECO:0007669"/>
    <property type="project" value="UniProtKB-SubCell"/>
</dbReference>
<keyword evidence="8 9" id="KW-0807">Transducer</keyword>
<feature type="transmembrane region" description="Helical" evidence="9">
    <location>
        <begin position="205"/>
        <end position="225"/>
    </location>
</feature>
<dbReference type="InterPro" id="IPR004117">
    <property type="entry name" value="7tm6_olfct_rcpt"/>
</dbReference>
<comment type="subcellular location">
    <subcellularLocation>
        <location evidence="9">Cell membrane</location>
        <topology evidence="9">Multi-pass membrane protein</topology>
    </subcellularLocation>
    <subcellularLocation>
        <location evidence="1">Membrane</location>
        <topology evidence="1">Multi-pass membrane protein</topology>
    </subcellularLocation>
</comment>
<keyword evidence="6 9" id="KW-0472">Membrane</keyword>
<gene>
    <name evidence="11" type="ORF">PVAND_000494</name>
</gene>
<dbReference type="GO" id="GO:0007165">
    <property type="term" value="P:signal transduction"/>
    <property type="evidence" value="ECO:0007669"/>
    <property type="project" value="UniProtKB-KW"/>
</dbReference>
<evidence type="ECO:0000256" key="3">
    <source>
        <dbReference type="ARBA" id="ARBA00022692"/>
    </source>
</evidence>
<dbReference type="PANTHER" id="PTHR21137:SF44">
    <property type="entry name" value="ODORANT RECEPTOR 13A-RELATED"/>
    <property type="match status" value="1"/>
</dbReference>
<keyword evidence="3 9" id="KW-0812">Transmembrane</keyword>
<dbReference type="AlphaFoldDB" id="A0A9J6BKG8"/>
<proteinExistence type="inferred from homology"/>